<sequence>MDILTSRYIKSYVTDNVFFVSKNNSESSINESSGRTNNCSNLCGECHTFIPDYKDFIFHMQVHTKELHQCSTCILSFPSDTEHSDPKMHPVYNCFRCSTTFDGDSRCNIFEPLIFCNIEILELGEPNLIPKDKNFKQLELVFTIQKRSRENSAIADSLIGTSHRAESFSKGKPSNFSASHCAE</sequence>
<name>A0A4Y2RIW6_ARAVE</name>
<accession>A0A4Y2RIW6</accession>
<organism evidence="2 3">
    <name type="scientific">Araneus ventricosus</name>
    <name type="common">Orbweaver spider</name>
    <name type="synonym">Epeira ventricosa</name>
    <dbReference type="NCBI Taxonomy" id="182803"/>
    <lineage>
        <taxon>Eukaryota</taxon>
        <taxon>Metazoa</taxon>
        <taxon>Ecdysozoa</taxon>
        <taxon>Arthropoda</taxon>
        <taxon>Chelicerata</taxon>
        <taxon>Arachnida</taxon>
        <taxon>Araneae</taxon>
        <taxon>Araneomorphae</taxon>
        <taxon>Entelegynae</taxon>
        <taxon>Araneoidea</taxon>
        <taxon>Araneidae</taxon>
        <taxon>Araneus</taxon>
    </lineage>
</organism>
<proteinExistence type="predicted"/>
<feature type="domain" description="C2H2-type" evidence="1">
    <location>
        <begin position="43"/>
        <end position="63"/>
    </location>
</feature>
<comment type="caution">
    <text evidence="2">The sequence shown here is derived from an EMBL/GenBank/DDBJ whole genome shotgun (WGS) entry which is preliminary data.</text>
</comment>
<dbReference type="EMBL" id="BGPR01017272">
    <property type="protein sequence ID" value="GBN75653.1"/>
    <property type="molecule type" value="Genomic_DNA"/>
</dbReference>
<keyword evidence="3" id="KW-1185">Reference proteome</keyword>
<feature type="non-terminal residue" evidence="2">
    <location>
        <position position="183"/>
    </location>
</feature>
<evidence type="ECO:0000313" key="2">
    <source>
        <dbReference type="EMBL" id="GBN75653.1"/>
    </source>
</evidence>
<dbReference type="Proteomes" id="UP000499080">
    <property type="component" value="Unassembled WGS sequence"/>
</dbReference>
<dbReference type="PROSITE" id="PS00028">
    <property type="entry name" value="ZINC_FINGER_C2H2_1"/>
    <property type="match status" value="1"/>
</dbReference>
<evidence type="ECO:0000313" key="3">
    <source>
        <dbReference type="Proteomes" id="UP000499080"/>
    </source>
</evidence>
<protein>
    <recommendedName>
        <fullName evidence="1">C2H2-type domain-containing protein</fullName>
    </recommendedName>
</protein>
<evidence type="ECO:0000259" key="1">
    <source>
        <dbReference type="PROSITE" id="PS00028"/>
    </source>
</evidence>
<reference evidence="2 3" key="1">
    <citation type="journal article" date="2019" name="Sci. Rep.">
        <title>Orb-weaving spider Araneus ventricosus genome elucidates the spidroin gene catalogue.</title>
        <authorList>
            <person name="Kono N."/>
            <person name="Nakamura H."/>
            <person name="Ohtoshi R."/>
            <person name="Moran D.A.P."/>
            <person name="Shinohara A."/>
            <person name="Yoshida Y."/>
            <person name="Fujiwara M."/>
            <person name="Mori M."/>
            <person name="Tomita M."/>
            <person name="Arakawa K."/>
        </authorList>
    </citation>
    <scope>NUCLEOTIDE SEQUENCE [LARGE SCALE GENOMIC DNA]</scope>
</reference>
<dbReference type="AlphaFoldDB" id="A0A4Y2RIW6"/>
<gene>
    <name evidence="2" type="ORF">AVEN_90781_1</name>
</gene>
<dbReference type="InterPro" id="IPR013087">
    <property type="entry name" value="Znf_C2H2_type"/>
</dbReference>